<accession>A0A5J5A137</accession>
<proteinExistence type="predicted"/>
<evidence type="ECO:0000313" key="3">
    <source>
        <dbReference type="Proteomes" id="UP000325577"/>
    </source>
</evidence>
<keyword evidence="1" id="KW-1133">Transmembrane helix</keyword>
<sequence>MHHQEIKICPILIMSKEDMKKKASFTLACFNCAAVSAATSLVSAAWMFFAVAAVKIHHKDYHMMFNCLSNGCLLCVGK</sequence>
<keyword evidence="1" id="KW-0472">Membrane</keyword>
<name>A0A5J5A137_9ASTE</name>
<protein>
    <submittedName>
        <fullName evidence="2">Uncharacterized protein</fullName>
    </submittedName>
</protein>
<keyword evidence="1" id="KW-0812">Transmembrane</keyword>
<dbReference type="EMBL" id="CM018047">
    <property type="protein sequence ID" value="KAA8523071.1"/>
    <property type="molecule type" value="Genomic_DNA"/>
</dbReference>
<reference evidence="2 3" key="1">
    <citation type="submission" date="2019-09" db="EMBL/GenBank/DDBJ databases">
        <title>A chromosome-level genome assembly of the Chinese tupelo Nyssa sinensis.</title>
        <authorList>
            <person name="Yang X."/>
            <person name="Kang M."/>
            <person name="Yang Y."/>
            <person name="Xiong H."/>
            <person name="Wang M."/>
            <person name="Zhang Z."/>
            <person name="Wang Z."/>
            <person name="Wu H."/>
            <person name="Ma T."/>
            <person name="Liu J."/>
            <person name="Xi Z."/>
        </authorList>
    </citation>
    <scope>NUCLEOTIDE SEQUENCE [LARGE SCALE GENOMIC DNA]</scope>
    <source>
        <strain evidence="2">J267</strain>
        <tissue evidence="2">Leaf</tissue>
    </source>
</reference>
<keyword evidence="3" id="KW-1185">Reference proteome</keyword>
<dbReference type="Proteomes" id="UP000325577">
    <property type="component" value="Linkage Group LG4"/>
</dbReference>
<feature type="transmembrane region" description="Helical" evidence="1">
    <location>
        <begin position="25"/>
        <end position="54"/>
    </location>
</feature>
<dbReference type="AlphaFoldDB" id="A0A5J5A137"/>
<organism evidence="2 3">
    <name type="scientific">Nyssa sinensis</name>
    <dbReference type="NCBI Taxonomy" id="561372"/>
    <lineage>
        <taxon>Eukaryota</taxon>
        <taxon>Viridiplantae</taxon>
        <taxon>Streptophyta</taxon>
        <taxon>Embryophyta</taxon>
        <taxon>Tracheophyta</taxon>
        <taxon>Spermatophyta</taxon>
        <taxon>Magnoliopsida</taxon>
        <taxon>eudicotyledons</taxon>
        <taxon>Gunneridae</taxon>
        <taxon>Pentapetalae</taxon>
        <taxon>asterids</taxon>
        <taxon>Cornales</taxon>
        <taxon>Nyssaceae</taxon>
        <taxon>Nyssa</taxon>
    </lineage>
</organism>
<evidence type="ECO:0000313" key="2">
    <source>
        <dbReference type="EMBL" id="KAA8523071.1"/>
    </source>
</evidence>
<evidence type="ECO:0000256" key="1">
    <source>
        <dbReference type="SAM" id="Phobius"/>
    </source>
</evidence>
<gene>
    <name evidence="2" type="ORF">F0562_009494</name>
</gene>